<dbReference type="CDD" id="cd07078">
    <property type="entry name" value="ALDH"/>
    <property type="match status" value="1"/>
</dbReference>
<reference evidence="8 9" key="1">
    <citation type="submission" date="2016-10" db="EMBL/GenBank/DDBJ databases">
        <authorList>
            <person name="Varghese N."/>
            <person name="Submissions S."/>
        </authorList>
    </citation>
    <scope>NUCLEOTIDE SEQUENCE [LARGE SCALE GENOMIC DNA]</scope>
    <source>
        <strain evidence="6 9">CDM_1</strain>
        <strain evidence="8">CDM_6</strain>
    </source>
</reference>
<dbReference type="PROSITE" id="PS00687">
    <property type="entry name" value="ALDEHYDE_DEHYDR_GLU"/>
    <property type="match status" value="1"/>
</dbReference>
<dbReference type="FunFam" id="3.40.605.10:FF:000063">
    <property type="entry name" value="Succinate-semialdehyde dehydrogenase, mitochondrial"/>
    <property type="match status" value="1"/>
</dbReference>
<dbReference type="InterPro" id="IPR016160">
    <property type="entry name" value="Ald_DH_CS_CYS"/>
</dbReference>
<evidence type="ECO:0000259" key="5">
    <source>
        <dbReference type="Pfam" id="PF00171"/>
    </source>
</evidence>
<dbReference type="Proteomes" id="UP000199320">
    <property type="component" value="Unassembled WGS sequence"/>
</dbReference>
<dbReference type="Pfam" id="PF00171">
    <property type="entry name" value="Aldedh"/>
    <property type="match status" value="1"/>
</dbReference>
<evidence type="ECO:0000313" key="9">
    <source>
        <dbReference type="Proteomes" id="UP000324021"/>
    </source>
</evidence>
<dbReference type="STRING" id="392421.SAMN04488694_11069"/>
<name>A0A1I0GDY3_9EURY</name>
<evidence type="ECO:0000256" key="2">
    <source>
        <dbReference type="ARBA" id="ARBA00023002"/>
    </source>
</evidence>
<keyword evidence="2 4" id="KW-0560">Oxidoreductase</keyword>
<dbReference type="PANTHER" id="PTHR42991">
    <property type="entry name" value="ALDEHYDE DEHYDROGENASE"/>
    <property type="match status" value="1"/>
</dbReference>
<evidence type="ECO:0000313" key="7">
    <source>
        <dbReference type="EMBL" id="SET68210.1"/>
    </source>
</evidence>
<evidence type="ECO:0000256" key="1">
    <source>
        <dbReference type="ARBA" id="ARBA00009986"/>
    </source>
</evidence>
<dbReference type="Gene3D" id="3.40.309.10">
    <property type="entry name" value="Aldehyde Dehydrogenase, Chain A, domain 2"/>
    <property type="match status" value="1"/>
</dbReference>
<evidence type="ECO:0000313" key="6">
    <source>
        <dbReference type="EMBL" id="SDC57101.1"/>
    </source>
</evidence>
<feature type="domain" description="Aldehyde dehydrogenase" evidence="5">
    <location>
        <begin position="31"/>
        <end position="494"/>
    </location>
</feature>
<dbReference type="InterPro" id="IPR016162">
    <property type="entry name" value="Ald_DH_N"/>
</dbReference>
<proteinExistence type="inferred from homology"/>
<organism evidence="7 8">
    <name type="scientific">Natrinema hispanicum</name>
    <dbReference type="NCBI Taxonomy" id="392421"/>
    <lineage>
        <taxon>Archaea</taxon>
        <taxon>Methanobacteriati</taxon>
        <taxon>Methanobacteriota</taxon>
        <taxon>Stenosarchaea group</taxon>
        <taxon>Halobacteria</taxon>
        <taxon>Halobacteriales</taxon>
        <taxon>Natrialbaceae</taxon>
        <taxon>Natrinema</taxon>
    </lineage>
</organism>
<evidence type="ECO:0000313" key="8">
    <source>
        <dbReference type="Proteomes" id="UP000199320"/>
    </source>
</evidence>
<dbReference type="InterPro" id="IPR016163">
    <property type="entry name" value="Ald_DH_C"/>
</dbReference>
<dbReference type="AlphaFoldDB" id="A0A1I0GDY3"/>
<feature type="active site" evidence="3">
    <location>
        <position position="263"/>
    </location>
</feature>
<dbReference type="PANTHER" id="PTHR42991:SF1">
    <property type="entry name" value="ALDEHYDE DEHYDROGENASE"/>
    <property type="match status" value="1"/>
</dbReference>
<dbReference type="EMBL" id="FOIC01000010">
    <property type="protein sequence ID" value="SET68210.1"/>
    <property type="molecule type" value="Genomic_DNA"/>
</dbReference>
<protein>
    <submittedName>
        <fullName evidence="7">Glyceraldehyde-3-phosphate dehydrogenase [NAD(P)+]</fullName>
    </submittedName>
</protein>
<comment type="similarity">
    <text evidence="1 4">Belongs to the aldehyde dehydrogenase family.</text>
</comment>
<dbReference type="SUPFAM" id="SSF53720">
    <property type="entry name" value="ALDH-like"/>
    <property type="match status" value="1"/>
</dbReference>
<accession>A0A1I0GDY3</accession>
<sequence>MEVQGRSMATRIAQRRERLYVDGEWLETEDVLSVSDLAEGGAFAQVAAAGPAEARAALAAAHESKPTLRETTVVERATWCESIAERLRERTEELTEVIVREAGKPISSARGEVEQAAERFDRAAEEARTIVSNGEYREGSTAGHEGWQAIVKHEPIGAVLCITPYNYPLATTALQVAPAIAAGNSVLLKPASKTPISSAILTDIIADVDGIPDGAFNFVPGEASEIGDVLAGDDRINAIAMTGSSGAGKHVARESGMVNLHMELGGNAPAVVFDDADLTDVAGNCAKGSFKYAGQRCSAISRVLAHESVHDDLVDILDGQMDAWQAGDLFDENTAFGPLISVEQADWVEELVDDAVEKGAEIVRGGERRAPEGVPDELADQFFEPTLLANVPHDARIVDEEQFGPIAAITTFEDEAEALEIANGSDLALDAAVFTSDYKRAMRMAERIDAGAVRINGAPSHGLGDIPFGGNKDSGIGREGLDASIHAMMRKKSIVL</sequence>
<reference evidence="7" key="2">
    <citation type="submission" date="2016-10" db="EMBL/GenBank/DDBJ databases">
        <authorList>
            <person name="de Groot N.N."/>
        </authorList>
    </citation>
    <scope>NUCLEOTIDE SEQUENCE [LARGE SCALE GENOMIC DNA]</scope>
    <source>
        <strain evidence="7">CDM_6</strain>
    </source>
</reference>
<evidence type="ECO:0000256" key="3">
    <source>
        <dbReference type="PROSITE-ProRule" id="PRU10007"/>
    </source>
</evidence>
<evidence type="ECO:0000256" key="4">
    <source>
        <dbReference type="RuleBase" id="RU003345"/>
    </source>
</evidence>
<gene>
    <name evidence="7" type="ORF">SAMN04488694_11069</name>
    <name evidence="6" type="ORF">SAMN05192552_100549</name>
</gene>
<dbReference type="InterPro" id="IPR016161">
    <property type="entry name" value="Ald_DH/histidinol_DH"/>
</dbReference>
<dbReference type="Gene3D" id="3.40.605.10">
    <property type="entry name" value="Aldehyde Dehydrogenase, Chain A, domain 1"/>
    <property type="match status" value="1"/>
</dbReference>
<dbReference type="InterPro" id="IPR051020">
    <property type="entry name" value="ALDH-related_metabolic_enz"/>
</dbReference>
<dbReference type="GO" id="GO:0008911">
    <property type="term" value="F:lactaldehyde dehydrogenase (NAD+) activity"/>
    <property type="evidence" value="ECO:0007669"/>
    <property type="project" value="TreeGrafter"/>
</dbReference>
<dbReference type="EMBL" id="FMZP01000005">
    <property type="protein sequence ID" value="SDC57101.1"/>
    <property type="molecule type" value="Genomic_DNA"/>
</dbReference>
<dbReference type="PROSITE" id="PS00070">
    <property type="entry name" value="ALDEHYDE_DEHYDR_CYS"/>
    <property type="match status" value="1"/>
</dbReference>
<dbReference type="Proteomes" id="UP000324021">
    <property type="component" value="Unassembled WGS sequence"/>
</dbReference>
<dbReference type="InterPro" id="IPR015590">
    <property type="entry name" value="Aldehyde_DH_dom"/>
</dbReference>
<dbReference type="InterPro" id="IPR029510">
    <property type="entry name" value="Ald_DH_CS_GLU"/>
</dbReference>
<keyword evidence="8" id="KW-1185">Reference proteome</keyword>